<gene>
    <name evidence="11" type="ORF">HZS80_08435</name>
</gene>
<dbReference type="PANTHER" id="PTHR12558">
    <property type="entry name" value="CELL DIVISION CYCLE 16,23,27"/>
    <property type="match status" value="1"/>
</dbReference>
<sequence length="1385" mass="152352">MYTSPVPTIMKLKKRLLLSAFACCVPVSTAWGQDNSQTALDALLRQADFWQENQRPDLARQALERYLSGRPDDPEVLFRLAQQALVDEQPDQAEQWIQRLAEVSPNNPRLIELDQLQQGSELDTAQLNRARQLARANRYEESVTAYRELFRGETPPRGLAVEYYQTLAGGSDTQWREARDGLRQFSNKYPENDPLSLALGKVLTYREGTRREGIDQLAQIAQEDGLEAAAARSAWRQALLWLEATPADQTLYQAYAQANPSDTEVIQRFEDSIAQNSRAIGFTALQSGELGSAEESFRQALNVNPQDAEAKVGLGLILLRRQQFAEARDLLGEAMDEVPAQREQWAAAYQSAAFYARLGEARRLSEANNLEQALGQVRPLTQQNGDAGRAARLLEADILRRQQRLDAAEQAYRGLLEARQNDVDARVGLVQVLSDKGDWATAQQVAQALPESARSQIGGLTTAQVEALRRQARQQDSFGAETALREALALSPNDPWTRLDLARVLADQSRPDEAQALMVPFQSGSATPDQRYAAALFASEQERWSETQRLLSGIPANAITADMQSLQQQAQIQQPLTDAIAQLEQGNRTAAIASLQQLYLRYRDSELTPNQVSQIAGALSQAGAKSEALRWVERDLARGIDEQTPNDYINHVLVMAQAGRPEAARQLFHRLAAYPQWQENQDALAVERGLVIIEADQLRQSGRLASAYDRLAEPMRQTPDNEDLLLAMGRVYADGGRQAQAEQIYTYALTRHPQSEQALLGAVQTALSNNRTSQASQLLERYASEEQTADILLLRAQVARANGQSLGALALLSEARQRLSGQEGEVAALSQRQNPFTDRARGTANYSQRPSWLPSASREISSDVELAETEMQAPTVSQQIDDLSREIRRERAPRVATEFVFNFRDGESGLSQQDRIEAPLRFSAIPFGEGRLEVAITPTQVTAGTPEGDGLRRYGRSGLAESASTLNQSLGGVSSILDEIESAVTSFFAAQSSLDAAVNEQEAVRLAAELEEARGFYEAALERNPLFEAGLTVASLTDQQLAIFNSYLEENSVNFAELDLDGESLSAFANSREQIETALAGIQSRLQTEAQSARPSSLRDSGSGLELSYTNRNLNLDIGSTPLGFEETNLVGGINWRPKVADNISLNFTAERRAVKDSVLSYAGTYDAYSGDTWGGVVSTGGRAGINYDTETGGLYADVGTYRYTGNNVADNQSYELSLGGYARPISNERRQLQTGVHISAMAFDDDLSHFTYGHGGYFSPQDYVSVTFPINYQENFTDQLTLGGYIAPGFQSYSTDESNYFPTDPDAQALLDVFAALGATQESRYEGESESGVGLSFGGTMKYQMTPELSLGGNVDFNSFGDYNDTSASMFMNYIFGDSGERAR</sequence>
<dbReference type="InterPro" id="IPR003921">
    <property type="entry name" value="Cell_synth_C"/>
</dbReference>
<evidence type="ECO:0000256" key="1">
    <source>
        <dbReference type="ARBA" id="ARBA00003476"/>
    </source>
</evidence>
<keyword evidence="3 9" id="KW-0732">Signal</keyword>
<protein>
    <submittedName>
        <fullName evidence="11">BCSC C-terminal domain-containing protein</fullName>
    </submittedName>
</protein>
<evidence type="ECO:0000313" key="11">
    <source>
        <dbReference type="EMBL" id="NYS77744.1"/>
    </source>
</evidence>
<dbReference type="Pfam" id="PF14559">
    <property type="entry name" value="TPR_19"/>
    <property type="match status" value="4"/>
</dbReference>
<keyword evidence="5 7" id="KW-0802">TPR repeat</keyword>
<dbReference type="GO" id="GO:0006011">
    <property type="term" value="P:UDP-alpha-D-glucose metabolic process"/>
    <property type="evidence" value="ECO:0007669"/>
    <property type="project" value="InterPro"/>
</dbReference>
<dbReference type="SMART" id="SM00028">
    <property type="entry name" value="TPR"/>
    <property type="match status" value="6"/>
</dbReference>
<dbReference type="UniPathway" id="UPA00694"/>
<evidence type="ECO:0000313" key="12">
    <source>
        <dbReference type="Proteomes" id="UP000526892"/>
    </source>
</evidence>
<dbReference type="EMBL" id="JACCDE010000010">
    <property type="protein sequence ID" value="NYS77744.1"/>
    <property type="molecule type" value="Genomic_DNA"/>
</dbReference>
<dbReference type="SUPFAM" id="SSF48452">
    <property type="entry name" value="TPR-like"/>
    <property type="match status" value="4"/>
</dbReference>
<dbReference type="GO" id="GO:0030244">
    <property type="term" value="P:cellulose biosynthetic process"/>
    <property type="evidence" value="ECO:0007669"/>
    <property type="project" value="UniProtKB-KW"/>
</dbReference>
<evidence type="ECO:0000256" key="9">
    <source>
        <dbReference type="SAM" id="SignalP"/>
    </source>
</evidence>
<dbReference type="InterPro" id="IPR019734">
    <property type="entry name" value="TPR_rpt"/>
</dbReference>
<dbReference type="GO" id="GO:0016567">
    <property type="term" value="P:protein ubiquitination"/>
    <property type="evidence" value="ECO:0007669"/>
    <property type="project" value="TreeGrafter"/>
</dbReference>
<dbReference type="InterPro" id="IPR008410">
    <property type="entry name" value="BCSC_C"/>
</dbReference>
<dbReference type="Pfam" id="PF05420">
    <property type="entry name" value="BCSC_C"/>
    <property type="match status" value="1"/>
</dbReference>
<comment type="caution">
    <text evidence="11">The sequence shown here is derived from an EMBL/GenBank/DDBJ whole genome shotgun (WGS) entry which is preliminary data.</text>
</comment>
<evidence type="ECO:0000256" key="8">
    <source>
        <dbReference type="SAM" id="MobiDB-lite"/>
    </source>
</evidence>
<feature type="repeat" description="TPR" evidence="7">
    <location>
        <begin position="722"/>
        <end position="755"/>
    </location>
</feature>
<feature type="chain" id="PRO_5031374701" evidence="9">
    <location>
        <begin position="33"/>
        <end position="1385"/>
    </location>
</feature>
<feature type="region of interest" description="Disordered" evidence="8">
    <location>
        <begin position="827"/>
        <end position="851"/>
    </location>
</feature>
<dbReference type="Proteomes" id="UP000526892">
    <property type="component" value="Unassembled WGS sequence"/>
</dbReference>
<proteinExistence type="predicted"/>
<dbReference type="PROSITE" id="PS50005">
    <property type="entry name" value="TPR"/>
    <property type="match status" value="2"/>
</dbReference>
<evidence type="ECO:0000256" key="2">
    <source>
        <dbReference type="ARBA" id="ARBA00005186"/>
    </source>
</evidence>
<keyword evidence="6" id="KW-0135">Cellulose biosynthesis</keyword>
<dbReference type="InterPro" id="IPR011990">
    <property type="entry name" value="TPR-like_helical_dom_sf"/>
</dbReference>
<feature type="domain" description="Cellulose synthase operon C C-terminal" evidence="10">
    <location>
        <begin position="1056"/>
        <end position="1377"/>
    </location>
</feature>
<dbReference type="PANTHER" id="PTHR12558:SF36">
    <property type="entry name" value="ANAPHASE-PROMOTING COMPLEX SUBUNIT 7"/>
    <property type="match status" value="1"/>
</dbReference>
<evidence type="ECO:0000256" key="5">
    <source>
        <dbReference type="ARBA" id="ARBA00022803"/>
    </source>
</evidence>
<evidence type="ECO:0000256" key="7">
    <source>
        <dbReference type="PROSITE-ProRule" id="PRU00339"/>
    </source>
</evidence>
<evidence type="ECO:0000259" key="10">
    <source>
        <dbReference type="Pfam" id="PF05420"/>
    </source>
</evidence>
<name>A0A7Z0RXW3_9GAMM</name>
<keyword evidence="12" id="KW-1185">Reference proteome</keyword>
<dbReference type="Gene3D" id="1.25.40.10">
    <property type="entry name" value="Tetratricopeptide repeat domain"/>
    <property type="match status" value="3"/>
</dbReference>
<evidence type="ECO:0000256" key="4">
    <source>
        <dbReference type="ARBA" id="ARBA00022737"/>
    </source>
</evidence>
<feature type="repeat" description="TPR" evidence="7">
    <location>
        <begin position="274"/>
        <end position="307"/>
    </location>
</feature>
<dbReference type="GO" id="GO:0019867">
    <property type="term" value="C:outer membrane"/>
    <property type="evidence" value="ECO:0007669"/>
    <property type="project" value="InterPro"/>
</dbReference>
<accession>A0A7Z0RXW3</accession>
<feature type="signal peptide" evidence="9">
    <location>
        <begin position="1"/>
        <end position="32"/>
    </location>
</feature>
<keyword evidence="4" id="KW-0677">Repeat</keyword>
<dbReference type="RefSeq" id="WP_179915787.1">
    <property type="nucleotide sequence ID" value="NZ_JACCDE010000010.1"/>
</dbReference>
<comment type="pathway">
    <text evidence="2">Glycan metabolism; bacterial cellulose biosynthesis.</text>
</comment>
<dbReference type="PRINTS" id="PR01441">
    <property type="entry name" value="CELLSNTHASEC"/>
</dbReference>
<evidence type="ECO:0000256" key="3">
    <source>
        <dbReference type="ARBA" id="ARBA00022729"/>
    </source>
</evidence>
<comment type="function">
    <text evidence="1">Required for maximal bacterial cellulose synthesis.</text>
</comment>
<reference evidence="11 12" key="1">
    <citation type="journal article" date="2003" name="Extremophiles">
        <title>Halomonas glaciei sp. nov. isolated from fast ice of Adelie Land, Antarctica.</title>
        <authorList>
            <person name="Reddy G.S."/>
            <person name="Raghavan P.U."/>
            <person name="Sarita N.B."/>
            <person name="Prakash J.S."/>
            <person name="Nagesh N."/>
            <person name="Delille D."/>
            <person name="Shivaji S."/>
        </authorList>
    </citation>
    <scope>NUCLEOTIDE SEQUENCE [LARGE SCALE GENOMIC DNA]</scope>
    <source>
        <strain evidence="11 12">DD39</strain>
    </source>
</reference>
<organism evidence="11 12">
    <name type="scientific">Vreelandella glaciei</name>
    <dbReference type="NCBI Taxonomy" id="186761"/>
    <lineage>
        <taxon>Bacteria</taxon>
        <taxon>Pseudomonadati</taxon>
        <taxon>Pseudomonadota</taxon>
        <taxon>Gammaproteobacteria</taxon>
        <taxon>Oceanospirillales</taxon>
        <taxon>Halomonadaceae</taxon>
        <taxon>Vreelandella</taxon>
    </lineage>
</organism>
<dbReference type="GO" id="GO:0051301">
    <property type="term" value="P:cell division"/>
    <property type="evidence" value="ECO:0007669"/>
    <property type="project" value="TreeGrafter"/>
</dbReference>
<evidence type="ECO:0000256" key="6">
    <source>
        <dbReference type="ARBA" id="ARBA00022916"/>
    </source>
</evidence>